<dbReference type="AlphaFoldDB" id="A0A8H4VIT9"/>
<feature type="compositionally biased region" description="Low complexity" evidence="1">
    <location>
        <begin position="99"/>
        <end position="110"/>
    </location>
</feature>
<dbReference type="SUPFAM" id="SSF51735">
    <property type="entry name" value="NAD(P)-binding Rossmann-fold domains"/>
    <property type="match status" value="1"/>
</dbReference>
<name>A0A8H4VIT9_9HELO</name>
<sequence length="258" mass="28711">MTPYKPTLVEVVESLDAANPGLYLTYTPPNTPSLGPFVLPQPGLEIDEVNSLKLHTPSRSPQRETAESLPSPPKVSPWTGLSYLVEEPTDMEGNILPQNPTNPTTHSSSTIWHGDTLLEPDYTAFNELARDTALCRNEVHYLEQQLRQPEQGRTVTEQVCLQLRLEIEYLEAVRGIEREHLEGWIREAENRAEGGSQEKAEAAIESMKATFPNSKGEAIYLHLNLDDLTTIKASVNDFLSKEDKLNVLWNNAGVLGPA</sequence>
<comment type="caution">
    <text evidence="2">The sequence shown here is derived from an EMBL/GenBank/DDBJ whole genome shotgun (WGS) entry which is preliminary data.</text>
</comment>
<feature type="region of interest" description="Disordered" evidence="1">
    <location>
        <begin position="91"/>
        <end position="112"/>
    </location>
</feature>
<organism evidence="2 3">
    <name type="scientific">Cudoniella acicularis</name>
    <dbReference type="NCBI Taxonomy" id="354080"/>
    <lineage>
        <taxon>Eukaryota</taxon>
        <taxon>Fungi</taxon>
        <taxon>Dikarya</taxon>
        <taxon>Ascomycota</taxon>
        <taxon>Pezizomycotina</taxon>
        <taxon>Leotiomycetes</taxon>
        <taxon>Helotiales</taxon>
        <taxon>Tricladiaceae</taxon>
        <taxon>Cudoniella</taxon>
    </lineage>
</organism>
<evidence type="ECO:0000313" key="3">
    <source>
        <dbReference type="Proteomes" id="UP000566819"/>
    </source>
</evidence>
<dbReference type="Gene3D" id="3.40.50.720">
    <property type="entry name" value="NAD(P)-binding Rossmann-like Domain"/>
    <property type="match status" value="1"/>
</dbReference>
<proteinExistence type="predicted"/>
<dbReference type="OrthoDB" id="191139at2759"/>
<protein>
    <submittedName>
        <fullName evidence="2">Uncharacterized protein</fullName>
    </submittedName>
</protein>
<reference evidence="2 3" key="1">
    <citation type="submission" date="2020-03" db="EMBL/GenBank/DDBJ databases">
        <title>Draft Genome Sequence of Cudoniella acicularis.</title>
        <authorList>
            <person name="Buettner E."/>
            <person name="Kellner H."/>
        </authorList>
    </citation>
    <scope>NUCLEOTIDE SEQUENCE [LARGE SCALE GENOMIC DNA]</scope>
    <source>
        <strain evidence="2 3">DSM 108380</strain>
    </source>
</reference>
<feature type="region of interest" description="Disordered" evidence="1">
    <location>
        <begin position="56"/>
        <end position="79"/>
    </location>
</feature>
<evidence type="ECO:0000256" key="1">
    <source>
        <dbReference type="SAM" id="MobiDB-lite"/>
    </source>
</evidence>
<gene>
    <name evidence="2" type="ORF">G7Y89_g15675</name>
</gene>
<keyword evidence="3" id="KW-1185">Reference proteome</keyword>
<evidence type="ECO:0000313" key="2">
    <source>
        <dbReference type="EMBL" id="KAF4611338.1"/>
    </source>
</evidence>
<accession>A0A8H4VIT9</accession>
<dbReference type="Proteomes" id="UP000566819">
    <property type="component" value="Unassembled WGS sequence"/>
</dbReference>
<dbReference type="InterPro" id="IPR036291">
    <property type="entry name" value="NAD(P)-bd_dom_sf"/>
</dbReference>
<dbReference type="EMBL" id="JAAMPI010002592">
    <property type="protein sequence ID" value="KAF4611338.1"/>
    <property type="molecule type" value="Genomic_DNA"/>
</dbReference>